<dbReference type="GO" id="GO:0009252">
    <property type="term" value="P:peptidoglycan biosynthetic process"/>
    <property type="evidence" value="ECO:0007669"/>
    <property type="project" value="UniProtKB-UniRule"/>
</dbReference>
<comment type="pathway">
    <text evidence="10">Cell wall biogenesis; peptidoglycan biosynthesis.</text>
</comment>
<evidence type="ECO:0000313" key="14">
    <source>
        <dbReference type="Proteomes" id="UP000179270"/>
    </source>
</evidence>
<comment type="similarity">
    <text evidence="10">Belongs to the glycosyltransferase 28 family. MurG subfamily.</text>
</comment>
<name>A0A1F7IHC0_9BACT</name>
<evidence type="ECO:0000259" key="11">
    <source>
        <dbReference type="Pfam" id="PF03033"/>
    </source>
</evidence>
<keyword evidence="5 10" id="KW-0133">Cell shape</keyword>
<dbReference type="GO" id="GO:0005975">
    <property type="term" value="P:carbohydrate metabolic process"/>
    <property type="evidence" value="ECO:0007669"/>
    <property type="project" value="InterPro"/>
</dbReference>
<feature type="binding site" evidence="10">
    <location>
        <position position="192"/>
    </location>
    <ligand>
        <name>UDP-N-acetyl-alpha-D-glucosamine</name>
        <dbReference type="ChEBI" id="CHEBI:57705"/>
    </ligand>
</feature>
<reference evidence="13 14" key="1">
    <citation type="journal article" date="2016" name="Nat. Commun.">
        <title>Thousands of microbial genomes shed light on interconnected biogeochemical processes in an aquifer system.</title>
        <authorList>
            <person name="Anantharaman K."/>
            <person name="Brown C.T."/>
            <person name="Hug L.A."/>
            <person name="Sharon I."/>
            <person name="Castelle C.J."/>
            <person name="Probst A.J."/>
            <person name="Thomas B.C."/>
            <person name="Singh A."/>
            <person name="Wilkins M.J."/>
            <person name="Karaoz U."/>
            <person name="Brodie E.L."/>
            <person name="Williams K.H."/>
            <person name="Hubbard S.S."/>
            <person name="Banfield J.F."/>
        </authorList>
    </citation>
    <scope>NUCLEOTIDE SEQUENCE [LARGE SCALE GENOMIC DNA]</scope>
</reference>
<proteinExistence type="inferred from homology"/>
<organism evidence="13 14">
    <name type="scientific">Candidatus Roizmanbacteria bacterium RIFCSPLOWO2_01_FULL_35_13</name>
    <dbReference type="NCBI Taxonomy" id="1802055"/>
    <lineage>
        <taxon>Bacteria</taxon>
        <taxon>Candidatus Roizmaniibacteriota</taxon>
    </lineage>
</organism>
<dbReference type="STRING" id="1802055.A3A74_00940"/>
<dbReference type="CDD" id="cd03785">
    <property type="entry name" value="GT28_MurG"/>
    <property type="match status" value="1"/>
</dbReference>
<comment type="function">
    <text evidence="10">Cell wall formation. Catalyzes the transfer of a GlcNAc subunit on undecaprenyl-pyrophosphoryl-MurNAc-pentapeptide (lipid intermediate I) to form undecaprenyl-pyrophosphoryl-MurNAc-(pentapeptide)GlcNAc (lipid intermediate II).</text>
</comment>
<evidence type="ECO:0000256" key="3">
    <source>
        <dbReference type="ARBA" id="ARBA00022676"/>
    </source>
</evidence>
<keyword evidence="2 10" id="KW-0132">Cell division</keyword>
<comment type="caution">
    <text evidence="10">Lacks conserved residue(s) required for the propagation of feature annotation.</text>
</comment>
<feature type="binding site" evidence="10">
    <location>
        <position position="166"/>
    </location>
    <ligand>
        <name>UDP-N-acetyl-alpha-D-glucosamine</name>
        <dbReference type="ChEBI" id="CHEBI:57705"/>
    </ligand>
</feature>
<keyword evidence="8 10" id="KW-0131">Cell cycle</keyword>
<comment type="caution">
    <text evidence="13">The sequence shown here is derived from an EMBL/GenBank/DDBJ whole genome shotgun (WGS) entry which is preliminary data.</text>
</comment>
<gene>
    <name evidence="10" type="primary">murG</name>
    <name evidence="13" type="ORF">A3A74_00940</name>
</gene>
<evidence type="ECO:0000256" key="2">
    <source>
        <dbReference type="ARBA" id="ARBA00022618"/>
    </source>
</evidence>
<dbReference type="GO" id="GO:0008360">
    <property type="term" value="P:regulation of cell shape"/>
    <property type="evidence" value="ECO:0007669"/>
    <property type="project" value="UniProtKB-KW"/>
</dbReference>
<dbReference type="EC" id="2.4.1.227" evidence="10"/>
<keyword evidence="9 10" id="KW-0961">Cell wall biogenesis/degradation</keyword>
<dbReference type="Gene3D" id="3.40.50.2000">
    <property type="entry name" value="Glycogen Phosphorylase B"/>
    <property type="match status" value="2"/>
</dbReference>
<comment type="subcellular location">
    <subcellularLocation>
        <location evidence="10">Cell membrane</location>
        <topology evidence="10">Peripheral membrane protein</topology>
        <orientation evidence="10">Cytoplasmic side</orientation>
    </subcellularLocation>
</comment>
<accession>A0A1F7IHC0</accession>
<keyword evidence="1 10" id="KW-1003">Cell membrane</keyword>
<dbReference type="GO" id="GO:0005886">
    <property type="term" value="C:plasma membrane"/>
    <property type="evidence" value="ECO:0007669"/>
    <property type="project" value="UniProtKB-SubCell"/>
</dbReference>
<dbReference type="HAMAP" id="MF_00033">
    <property type="entry name" value="MurG"/>
    <property type="match status" value="1"/>
</dbReference>
<dbReference type="GO" id="GO:0051301">
    <property type="term" value="P:cell division"/>
    <property type="evidence" value="ECO:0007669"/>
    <property type="project" value="UniProtKB-KW"/>
</dbReference>
<keyword evidence="7 10" id="KW-0472">Membrane</keyword>
<feature type="domain" description="Glycosyl transferase family 28 C-terminal" evidence="12">
    <location>
        <begin position="185"/>
        <end position="346"/>
    </location>
</feature>
<comment type="catalytic activity">
    <reaction evidence="10">
        <text>di-trans,octa-cis-undecaprenyl diphospho-N-acetyl-alpha-D-muramoyl-L-alanyl-D-glutamyl-meso-2,6-diaminopimeloyl-D-alanyl-D-alanine + UDP-N-acetyl-alpha-D-glucosamine = di-trans,octa-cis-undecaprenyl diphospho-[N-acetyl-alpha-D-glucosaminyl-(1-&gt;4)]-N-acetyl-alpha-D-muramoyl-L-alanyl-D-glutamyl-meso-2,6-diaminopimeloyl-D-alanyl-D-alanine + UDP + H(+)</text>
        <dbReference type="Rhea" id="RHEA:31227"/>
        <dbReference type="ChEBI" id="CHEBI:15378"/>
        <dbReference type="ChEBI" id="CHEBI:57705"/>
        <dbReference type="ChEBI" id="CHEBI:58223"/>
        <dbReference type="ChEBI" id="CHEBI:61387"/>
        <dbReference type="ChEBI" id="CHEBI:61388"/>
        <dbReference type="EC" id="2.4.1.227"/>
    </reaction>
</comment>
<feature type="binding site" evidence="10">
    <location>
        <position position="289"/>
    </location>
    <ligand>
        <name>UDP-N-acetyl-alpha-D-glucosamine</name>
        <dbReference type="ChEBI" id="CHEBI:57705"/>
    </ligand>
</feature>
<evidence type="ECO:0000313" key="13">
    <source>
        <dbReference type="EMBL" id="OGK42764.1"/>
    </source>
</evidence>
<keyword evidence="3 10" id="KW-0328">Glycosyltransferase</keyword>
<evidence type="ECO:0000256" key="6">
    <source>
        <dbReference type="ARBA" id="ARBA00022984"/>
    </source>
</evidence>
<dbReference type="InterPro" id="IPR006009">
    <property type="entry name" value="GlcNAc_MurG"/>
</dbReference>
<dbReference type="AlphaFoldDB" id="A0A1F7IHC0"/>
<dbReference type="PANTHER" id="PTHR21015">
    <property type="entry name" value="UDP-N-ACETYLGLUCOSAMINE--N-ACETYLMURAMYL-(PENTAPEPTIDE) PYROPHOSPHORYL-UNDECAPRENOL N-ACETYLGLUCOSAMINE TRANSFERASE 1"/>
    <property type="match status" value="1"/>
</dbReference>
<dbReference type="PANTHER" id="PTHR21015:SF22">
    <property type="entry name" value="GLYCOSYLTRANSFERASE"/>
    <property type="match status" value="1"/>
</dbReference>
<evidence type="ECO:0000256" key="4">
    <source>
        <dbReference type="ARBA" id="ARBA00022679"/>
    </source>
</evidence>
<protein>
    <recommendedName>
        <fullName evidence="10">UDP-N-acetylglucosamine--N-acetylmuramyl-(pentapeptide) pyrophosphoryl-undecaprenol N-acetylglucosamine transferase</fullName>
        <ecNumber evidence="10">2.4.1.227</ecNumber>
    </recommendedName>
    <alternativeName>
        <fullName evidence="10">Undecaprenyl-PP-MurNAc-pentapeptide-UDPGlcNAc GlcNAc transferase</fullName>
    </alternativeName>
</protein>
<evidence type="ECO:0000259" key="12">
    <source>
        <dbReference type="Pfam" id="PF04101"/>
    </source>
</evidence>
<dbReference type="GO" id="GO:0051991">
    <property type="term" value="F:UDP-N-acetyl-D-glucosamine:N-acetylmuramoyl-L-alanyl-D-glutamyl-meso-2,6-diaminopimelyl-D-alanyl-D-alanine-diphosphoundecaprenol 4-beta-N-acetylglucosaminlytransferase activity"/>
    <property type="evidence" value="ECO:0007669"/>
    <property type="project" value="RHEA"/>
</dbReference>
<feature type="binding site" evidence="10">
    <location>
        <begin position="6"/>
        <end position="8"/>
    </location>
    <ligand>
        <name>UDP-N-acetyl-alpha-D-glucosamine</name>
        <dbReference type="ChEBI" id="CHEBI:57705"/>
    </ligand>
</feature>
<keyword evidence="6 10" id="KW-0573">Peptidoglycan synthesis</keyword>
<dbReference type="InterPro" id="IPR007235">
    <property type="entry name" value="Glyco_trans_28_C"/>
</dbReference>
<dbReference type="GO" id="GO:0071555">
    <property type="term" value="P:cell wall organization"/>
    <property type="evidence" value="ECO:0007669"/>
    <property type="project" value="UniProtKB-KW"/>
</dbReference>
<evidence type="ECO:0000256" key="7">
    <source>
        <dbReference type="ARBA" id="ARBA00023136"/>
    </source>
</evidence>
<dbReference type="EMBL" id="MGAF01000004">
    <property type="protein sequence ID" value="OGK42764.1"/>
    <property type="molecule type" value="Genomic_DNA"/>
</dbReference>
<evidence type="ECO:0000256" key="5">
    <source>
        <dbReference type="ARBA" id="ARBA00022960"/>
    </source>
</evidence>
<dbReference type="Pfam" id="PF03033">
    <property type="entry name" value="Glyco_transf_28"/>
    <property type="match status" value="1"/>
</dbReference>
<dbReference type="InterPro" id="IPR004276">
    <property type="entry name" value="GlycoTrans_28_N"/>
</dbReference>
<evidence type="ECO:0000256" key="1">
    <source>
        <dbReference type="ARBA" id="ARBA00022475"/>
    </source>
</evidence>
<feature type="domain" description="Glycosyltransferase family 28 N-terminal" evidence="11">
    <location>
        <begin position="6"/>
        <end position="144"/>
    </location>
</feature>
<dbReference type="UniPathway" id="UPA00219"/>
<sequence>MKILITGGHMSPALAVIDEIGSRADIIFVGKKYDPENEKTFALEYREVAKKNVLFYNLQTGRLTRLFNFKSFINLLKIPLGFYQALRILIKEKPNSILSFGGYIGFPVCLIGFLLKIPVYIHEQTSKPGLTNRITGLLAKKIFISFEETKKYFSPEKIIASGNPVRKSVLKVSKKPFNFLKNKPVIYITGGSLGSHSINNKIKEILPGLLEKYIVIHQTGSRIIKNILPDKLKTTYFPREHFFADEIGYIYSISDLVIGRSGANTLFELIAWKKPAILIPLPWSANQEQLGQAEIFQKSGTGEIFDQNNESKNLLNLVDKVLSDIDNYKNNFKNVELFYKKNAAQTIVQTLLSSIIS</sequence>
<dbReference type="GO" id="GO:0050511">
    <property type="term" value="F:undecaprenyldiphospho-muramoylpentapeptide beta-N-acetylglucosaminyltransferase activity"/>
    <property type="evidence" value="ECO:0007669"/>
    <property type="project" value="UniProtKB-UniRule"/>
</dbReference>
<evidence type="ECO:0000256" key="8">
    <source>
        <dbReference type="ARBA" id="ARBA00023306"/>
    </source>
</evidence>
<dbReference type="Proteomes" id="UP000179270">
    <property type="component" value="Unassembled WGS sequence"/>
</dbReference>
<evidence type="ECO:0000256" key="10">
    <source>
        <dbReference type="HAMAP-Rule" id="MF_00033"/>
    </source>
</evidence>
<keyword evidence="4 10" id="KW-0808">Transferase</keyword>
<dbReference type="Pfam" id="PF04101">
    <property type="entry name" value="Glyco_tran_28_C"/>
    <property type="match status" value="1"/>
</dbReference>
<evidence type="ECO:0000256" key="9">
    <source>
        <dbReference type="ARBA" id="ARBA00023316"/>
    </source>
</evidence>
<dbReference type="SUPFAM" id="SSF53756">
    <property type="entry name" value="UDP-Glycosyltransferase/glycogen phosphorylase"/>
    <property type="match status" value="1"/>
</dbReference>